<accession>A0ABY5YMF7</accession>
<reference evidence="3" key="1">
    <citation type="submission" date="2022-09" db="EMBL/GenBank/DDBJ databases">
        <title>genome sequence of Deinococcus rubellus.</title>
        <authorList>
            <person name="Srinivasan S."/>
        </authorList>
    </citation>
    <scope>NUCLEOTIDE SEQUENCE</scope>
    <source>
        <strain evidence="3">Ant6</strain>
    </source>
</reference>
<dbReference type="EMBL" id="CP104213">
    <property type="protein sequence ID" value="UWX65439.1"/>
    <property type="molecule type" value="Genomic_DNA"/>
</dbReference>
<evidence type="ECO:0000313" key="3">
    <source>
        <dbReference type="EMBL" id="UWX65439.1"/>
    </source>
</evidence>
<feature type="domain" description="AB hydrolase-1" evidence="2">
    <location>
        <begin position="18"/>
        <end position="248"/>
    </location>
</feature>
<dbReference type="GO" id="GO:0016787">
    <property type="term" value="F:hydrolase activity"/>
    <property type="evidence" value="ECO:0007669"/>
    <property type="project" value="UniProtKB-KW"/>
</dbReference>
<proteinExistence type="predicted"/>
<keyword evidence="4" id="KW-1185">Reference proteome</keyword>
<dbReference type="InterPro" id="IPR000639">
    <property type="entry name" value="Epox_hydrolase-like"/>
</dbReference>
<dbReference type="Proteomes" id="UP001060261">
    <property type="component" value="Chromosome"/>
</dbReference>
<dbReference type="PANTHER" id="PTHR43798">
    <property type="entry name" value="MONOACYLGLYCEROL LIPASE"/>
    <property type="match status" value="1"/>
</dbReference>
<dbReference type="InterPro" id="IPR000073">
    <property type="entry name" value="AB_hydrolase_1"/>
</dbReference>
<organism evidence="3 4">
    <name type="scientific">Deinococcus rubellus</name>
    <dbReference type="NCBI Taxonomy" id="1889240"/>
    <lineage>
        <taxon>Bacteria</taxon>
        <taxon>Thermotogati</taxon>
        <taxon>Deinococcota</taxon>
        <taxon>Deinococci</taxon>
        <taxon>Deinococcales</taxon>
        <taxon>Deinococcaceae</taxon>
        <taxon>Deinococcus</taxon>
    </lineage>
</organism>
<sequence>MQINGVNLNVQRTGKGQPVIMLHGLTSNLTALQPEMEQLSQSFEVIAIDSRGHGRSDKPSHYTLQDHIDDVLGVMDALNLPGVFLIGTSAGSYIAQGVASQQPGRVHKLVLVVPKSNGKTSSVARFIAEHAEEVRGLSHDEIQALVLSHIFAPSTPESIRSAQAEWSRKQAEQGLTLDAQQADAASQALAGFDFRPVLPQITAQTLVISGRHDILNLVAEGELIAELIPNARLEILEQSGHLPNVEEPKRLLDLVEGFLKS</sequence>
<evidence type="ECO:0000259" key="2">
    <source>
        <dbReference type="Pfam" id="PF00561"/>
    </source>
</evidence>
<protein>
    <submittedName>
        <fullName evidence="3">Alpha/beta hydrolase</fullName>
    </submittedName>
</protein>
<evidence type="ECO:0000313" key="4">
    <source>
        <dbReference type="Proteomes" id="UP001060261"/>
    </source>
</evidence>
<dbReference type="PRINTS" id="PR00412">
    <property type="entry name" value="EPOXHYDRLASE"/>
</dbReference>
<evidence type="ECO:0000256" key="1">
    <source>
        <dbReference type="ARBA" id="ARBA00022801"/>
    </source>
</evidence>
<gene>
    <name evidence="3" type="ORF">N0D28_07235</name>
</gene>
<dbReference type="Gene3D" id="3.40.50.1820">
    <property type="entry name" value="alpha/beta hydrolase"/>
    <property type="match status" value="1"/>
</dbReference>
<dbReference type="InterPro" id="IPR029058">
    <property type="entry name" value="AB_hydrolase_fold"/>
</dbReference>
<dbReference type="SUPFAM" id="SSF53474">
    <property type="entry name" value="alpha/beta-Hydrolases"/>
    <property type="match status" value="1"/>
</dbReference>
<keyword evidence="1 3" id="KW-0378">Hydrolase</keyword>
<dbReference type="PRINTS" id="PR00111">
    <property type="entry name" value="ABHYDROLASE"/>
</dbReference>
<dbReference type="RefSeq" id="WP_260561694.1">
    <property type="nucleotide sequence ID" value="NZ_BAABEC010000159.1"/>
</dbReference>
<dbReference type="PANTHER" id="PTHR43798:SF31">
    <property type="entry name" value="AB HYDROLASE SUPERFAMILY PROTEIN YCLE"/>
    <property type="match status" value="1"/>
</dbReference>
<dbReference type="Pfam" id="PF00561">
    <property type="entry name" value="Abhydrolase_1"/>
    <property type="match status" value="1"/>
</dbReference>
<name>A0ABY5YMF7_9DEIO</name>
<dbReference type="InterPro" id="IPR050266">
    <property type="entry name" value="AB_hydrolase_sf"/>
</dbReference>